<evidence type="ECO:0000256" key="1">
    <source>
        <dbReference type="ARBA" id="ARBA00005189"/>
    </source>
</evidence>
<feature type="transmembrane region" description="Helical" evidence="4">
    <location>
        <begin position="12"/>
        <end position="34"/>
    </location>
</feature>
<evidence type="ECO:0000256" key="4">
    <source>
        <dbReference type="SAM" id="Phobius"/>
    </source>
</evidence>
<keyword evidence="4" id="KW-0472">Membrane</keyword>
<dbReference type="RefSeq" id="WP_125150711.1">
    <property type="nucleotide sequence ID" value="NZ_UYIV01000001.1"/>
</dbReference>
<dbReference type="EC" id="2.3.1.51" evidence="6"/>
<dbReference type="GO" id="GO:0006654">
    <property type="term" value="P:phosphatidic acid biosynthetic process"/>
    <property type="evidence" value="ECO:0007669"/>
    <property type="project" value="TreeGrafter"/>
</dbReference>
<dbReference type="PANTHER" id="PTHR10434">
    <property type="entry name" value="1-ACYL-SN-GLYCEROL-3-PHOSPHATE ACYLTRANSFERASE"/>
    <property type="match status" value="1"/>
</dbReference>
<dbReference type="SUPFAM" id="SSF69593">
    <property type="entry name" value="Glycerol-3-phosphate (1)-acyltransferase"/>
    <property type="match status" value="1"/>
</dbReference>
<dbReference type="InterPro" id="IPR002123">
    <property type="entry name" value="Plipid/glycerol_acylTrfase"/>
</dbReference>
<feature type="transmembrane region" description="Helical" evidence="4">
    <location>
        <begin position="46"/>
        <end position="65"/>
    </location>
</feature>
<evidence type="ECO:0000313" key="6">
    <source>
        <dbReference type="EMBL" id="VDH03179.1"/>
    </source>
</evidence>
<evidence type="ECO:0000313" key="7">
    <source>
        <dbReference type="Proteomes" id="UP000270205"/>
    </source>
</evidence>
<organism evidence="6 7">
    <name type="scientific">Bergeyella zoohelcum</name>
    <dbReference type="NCBI Taxonomy" id="1015"/>
    <lineage>
        <taxon>Bacteria</taxon>
        <taxon>Pseudomonadati</taxon>
        <taxon>Bacteroidota</taxon>
        <taxon>Flavobacteriia</taxon>
        <taxon>Flavobacteriales</taxon>
        <taxon>Weeksellaceae</taxon>
        <taxon>Bergeyella</taxon>
    </lineage>
</organism>
<accession>A0A7Z8YMB3</accession>
<keyword evidence="4" id="KW-0812">Transmembrane</keyword>
<dbReference type="Pfam" id="PF01553">
    <property type="entry name" value="Acyltransferase"/>
    <property type="match status" value="1"/>
</dbReference>
<keyword evidence="4" id="KW-1133">Transmembrane helix</keyword>
<gene>
    <name evidence="6" type="primary">plsC</name>
    <name evidence="6" type="ORF">NCTC12929_00549</name>
</gene>
<comment type="pathway">
    <text evidence="1">Lipid metabolism.</text>
</comment>
<dbReference type="CDD" id="cd07989">
    <property type="entry name" value="LPLAT_AGPAT-like"/>
    <property type="match status" value="1"/>
</dbReference>
<dbReference type="Proteomes" id="UP000270205">
    <property type="component" value="Unassembled WGS sequence"/>
</dbReference>
<reference evidence="6 7" key="1">
    <citation type="submission" date="2018-11" db="EMBL/GenBank/DDBJ databases">
        <authorList>
            <consortium name="Pathogen Informatics"/>
        </authorList>
    </citation>
    <scope>NUCLEOTIDE SEQUENCE [LARGE SCALE GENOMIC DNA]</scope>
    <source>
        <strain evidence="6 7">NCTC12929</strain>
    </source>
</reference>
<dbReference type="SMART" id="SM00563">
    <property type="entry name" value="PlsC"/>
    <property type="match status" value="1"/>
</dbReference>
<dbReference type="AlphaFoldDB" id="A0A7Z8YMB3"/>
<sequence>MKLFTTLCNYLWRAWFVLLAFLLILLLGPFTLLFSIRPKDFPKAYIFIRLWCYILFYGMGFRYQLMNTTGQQLDRKQNYILIANHTSIMDIMLMSILHPHHPICFIGKAELAKIPIFGLIYKRICITVDRGNIKSRARVYPLAAQKIKNRQSLVIFPEGGVPDDTSVILAPFKEGAFKIASEHQIPIAVYTFQGLKEMFPFDNKKGYPGKIKVHFHGILPPNTNAETLKTEAFHRMKKVLEVFYV</sequence>
<comment type="caution">
    <text evidence="6">The sequence shown here is derived from an EMBL/GenBank/DDBJ whole genome shotgun (WGS) entry which is preliminary data.</text>
</comment>
<proteinExistence type="predicted"/>
<name>A0A7Z8YMB3_9FLAO</name>
<evidence type="ECO:0000259" key="5">
    <source>
        <dbReference type="SMART" id="SM00563"/>
    </source>
</evidence>
<keyword evidence="3 6" id="KW-0012">Acyltransferase</keyword>
<dbReference type="GO" id="GO:0003841">
    <property type="term" value="F:1-acylglycerol-3-phosphate O-acyltransferase activity"/>
    <property type="evidence" value="ECO:0007669"/>
    <property type="project" value="UniProtKB-EC"/>
</dbReference>
<evidence type="ECO:0000256" key="3">
    <source>
        <dbReference type="ARBA" id="ARBA00023315"/>
    </source>
</evidence>
<protein>
    <submittedName>
        <fullName evidence="6">1-acyl-sn-glycerol-3-phosphate acyltransferase</fullName>
        <ecNumber evidence="6">2.3.1.51</ecNumber>
    </submittedName>
</protein>
<evidence type="ECO:0000256" key="2">
    <source>
        <dbReference type="ARBA" id="ARBA00022679"/>
    </source>
</evidence>
<keyword evidence="2 6" id="KW-0808">Transferase</keyword>
<dbReference type="PANTHER" id="PTHR10434:SF11">
    <property type="entry name" value="1-ACYL-SN-GLYCEROL-3-PHOSPHATE ACYLTRANSFERASE"/>
    <property type="match status" value="1"/>
</dbReference>
<dbReference type="EMBL" id="UYIV01000001">
    <property type="protein sequence ID" value="VDH03179.1"/>
    <property type="molecule type" value="Genomic_DNA"/>
</dbReference>
<feature type="domain" description="Phospholipid/glycerol acyltransferase" evidence="5">
    <location>
        <begin position="79"/>
        <end position="192"/>
    </location>
</feature>